<proteinExistence type="predicted"/>
<evidence type="ECO:0000313" key="2">
    <source>
        <dbReference type="Proteomes" id="UP000562982"/>
    </source>
</evidence>
<dbReference type="AlphaFoldDB" id="A0A7W4PAD8"/>
<dbReference type="EMBL" id="JABEQI010000005">
    <property type="protein sequence ID" value="MBB2186972.1"/>
    <property type="molecule type" value="Genomic_DNA"/>
</dbReference>
<comment type="caution">
    <text evidence="1">The sequence shown here is derived from an EMBL/GenBank/DDBJ whole genome shotgun (WGS) entry which is preliminary data.</text>
</comment>
<dbReference type="Pfam" id="PF20135">
    <property type="entry name" value="DUF6525"/>
    <property type="match status" value="1"/>
</dbReference>
<organism evidence="1 2">
    <name type="scientific">Gluconacetobacter liquefaciens</name>
    <name type="common">Acetobacter liquefaciens</name>
    <dbReference type="NCBI Taxonomy" id="89584"/>
    <lineage>
        <taxon>Bacteria</taxon>
        <taxon>Pseudomonadati</taxon>
        <taxon>Pseudomonadota</taxon>
        <taxon>Alphaproteobacteria</taxon>
        <taxon>Acetobacterales</taxon>
        <taxon>Acetobacteraceae</taxon>
        <taxon>Gluconacetobacter</taxon>
    </lineage>
</organism>
<protein>
    <submittedName>
        <fullName evidence="1">Uncharacterized protein</fullName>
    </submittedName>
</protein>
<reference evidence="1 2" key="1">
    <citation type="submission" date="2020-04" db="EMBL/GenBank/DDBJ databases">
        <title>Description of novel Gluconacetobacter.</title>
        <authorList>
            <person name="Sombolestani A."/>
        </authorList>
    </citation>
    <scope>NUCLEOTIDE SEQUENCE [LARGE SCALE GENOMIC DNA]</scope>
    <source>
        <strain evidence="1 2">LMG 1382</strain>
    </source>
</reference>
<name>A0A7W4PAD8_GLULI</name>
<evidence type="ECO:0000313" key="1">
    <source>
        <dbReference type="EMBL" id="MBB2186972.1"/>
    </source>
</evidence>
<gene>
    <name evidence="1" type="ORF">HLH32_11350</name>
</gene>
<dbReference type="Proteomes" id="UP000562982">
    <property type="component" value="Unassembled WGS sequence"/>
</dbReference>
<dbReference type="InterPro" id="IPR045386">
    <property type="entry name" value="DUF6525"/>
</dbReference>
<accession>A0A7W4PAD8</accession>
<sequence>MLPVAGNERTLRHEVWRRYDGDDWEAFDVLPPAIRQRVAEHAYDAWSVNVMVLWQHYRRLYGRTPRAERALIRYLDYCERLERAAFAARYAQAYGATLPHDAAGATILRRGPADASMR</sequence>
<dbReference type="OrthoDB" id="7267739at2"/>